<keyword evidence="1" id="KW-1133">Transmembrane helix</keyword>
<reference evidence="2" key="1">
    <citation type="submission" date="2020-12" db="EMBL/GenBank/DDBJ databases">
        <title>Ramlibacter sp. nov., isolated from a freshwater alga, Cryptomonas.</title>
        <authorList>
            <person name="Kim H.M."/>
            <person name="Jeon C.O."/>
        </authorList>
    </citation>
    <scope>NUCLEOTIDE SEQUENCE</scope>
    <source>
        <strain evidence="2">CrO1</strain>
    </source>
</reference>
<dbReference type="AlphaFoldDB" id="A0A934USF9"/>
<keyword evidence="3" id="KW-1185">Reference proteome</keyword>
<organism evidence="2 3">
    <name type="scientific">Ramlibacter algicola</name>
    <dbReference type="NCBI Taxonomy" id="2795217"/>
    <lineage>
        <taxon>Bacteria</taxon>
        <taxon>Pseudomonadati</taxon>
        <taxon>Pseudomonadota</taxon>
        <taxon>Betaproteobacteria</taxon>
        <taxon>Burkholderiales</taxon>
        <taxon>Comamonadaceae</taxon>
        <taxon>Ramlibacter</taxon>
    </lineage>
</organism>
<evidence type="ECO:0000313" key="2">
    <source>
        <dbReference type="EMBL" id="MBK0394824.1"/>
    </source>
</evidence>
<keyword evidence="1" id="KW-0472">Membrane</keyword>
<gene>
    <name evidence="2" type="ORF">I8E28_19625</name>
</gene>
<name>A0A934USF9_9BURK</name>
<dbReference type="Proteomes" id="UP000617041">
    <property type="component" value="Unassembled WGS sequence"/>
</dbReference>
<protein>
    <submittedName>
        <fullName evidence="2">Uncharacterized protein</fullName>
    </submittedName>
</protein>
<keyword evidence="1" id="KW-0812">Transmembrane</keyword>
<dbReference type="RefSeq" id="WP_200789908.1">
    <property type="nucleotide sequence ID" value="NZ_JAEDAO010000001.1"/>
</dbReference>
<evidence type="ECO:0000313" key="3">
    <source>
        <dbReference type="Proteomes" id="UP000617041"/>
    </source>
</evidence>
<sequence>MFNIGFWWLVASALVGLALAGDMGLTDGAGRFVLTTALPVAAIGFTVQVLLQRVLRQRGQRRN</sequence>
<evidence type="ECO:0000256" key="1">
    <source>
        <dbReference type="SAM" id="Phobius"/>
    </source>
</evidence>
<comment type="caution">
    <text evidence="2">The sequence shown here is derived from an EMBL/GenBank/DDBJ whole genome shotgun (WGS) entry which is preliminary data.</text>
</comment>
<dbReference type="EMBL" id="JAEDAO010000001">
    <property type="protein sequence ID" value="MBK0394824.1"/>
    <property type="molecule type" value="Genomic_DNA"/>
</dbReference>
<accession>A0A934USF9</accession>
<feature type="transmembrane region" description="Helical" evidence="1">
    <location>
        <begin position="30"/>
        <end position="51"/>
    </location>
</feature>
<proteinExistence type="predicted"/>